<dbReference type="AlphaFoldDB" id="A0A2W6AJ18"/>
<organism evidence="2 3">
    <name type="scientific">Candidatus Aeolococcus gillhamiae</name>
    <dbReference type="NCBI Taxonomy" id="3127015"/>
    <lineage>
        <taxon>Bacteria</taxon>
        <taxon>Bacillati</taxon>
        <taxon>Candidatus Dormiibacterota</taxon>
        <taxon>Candidatus Dormibacteria</taxon>
        <taxon>Candidatus Aeolococcales</taxon>
        <taxon>Candidatus Aeolococcaceae</taxon>
        <taxon>Candidatus Aeolococcus</taxon>
    </lineage>
</organism>
<dbReference type="InterPro" id="IPR011008">
    <property type="entry name" value="Dimeric_a/b-barrel"/>
</dbReference>
<dbReference type="InterPro" id="IPR019887">
    <property type="entry name" value="Tscrpt_reg_AsnC/Lrp_C"/>
</dbReference>
<comment type="caution">
    <text evidence="2">The sequence shown here is derived from an EMBL/GenBank/DDBJ whole genome shotgun (WGS) entry which is preliminary data.</text>
</comment>
<dbReference type="PANTHER" id="PTHR30154">
    <property type="entry name" value="LEUCINE-RESPONSIVE REGULATORY PROTEIN"/>
    <property type="match status" value="1"/>
</dbReference>
<dbReference type="EMBL" id="QHBU01000031">
    <property type="protein sequence ID" value="PZR83604.1"/>
    <property type="molecule type" value="Genomic_DNA"/>
</dbReference>
<name>A0A2W6AJ18_9BACT</name>
<dbReference type="Gene3D" id="3.30.70.920">
    <property type="match status" value="1"/>
</dbReference>
<dbReference type="SUPFAM" id="SSF54909">
    <property type="entry name" value="Dimeric alpha+beta barrel"/>
    <property type="match status" value="1"/>
</dbReference>
<sequence>MVTAFLLVVCEPAHIHDVARGLADTDGVAEVYTTTGSADFVAVVRVADLDALATLVTERVATLAGIMRTDTHLAIRSYGRSDEEAAFDIGVD</sequence>
<reference evidence="2 3" key="1">
    <citation type="journal article" date="2017" name="Nature">
        <title>Atmospheric trace gases support primary production in Antarctic desert surface soil.</title>
        <authorList>
            <person name="Ji M."/>
            <person name="Greening C."/>
            <person name="Vanwonterghem I."/>
            <person name="Carere C.R."/>
            <person name="Bay S.K."/>
            <person name="Steen J.A."/>
            <person name="Montgomery K."/>
            <person name="Lines T."/>
            <person name="Beardall J."/>
            <person name="van Dorst J."/>
            <person name="Snape I."/>
            <person name="Stott M.B."/>
            <person name="Hugenholtz P."/>
            <person name="Ferrari B.C."/>
        </authorList>
    </citation>
    <scope>NUCLEOTIDE SEQUENCE [LARGE SCALE GENOMIC DNA]</scope>
    <source>
        <strain evidence="2">RRmetagenome_bin12</strain>
    </source>
</reference>
<evidence type="ECO:0000259" key="1">
    <source>
        <dbReference type="Pfam" id="PF01037"/>
    </source>
</evidence>
<accession>A0A2W6AJ18</accession>
<gene>
    <name evidence="2" type="ORF">DLM65_01505</name>
</gene>
<protein>
    <submittedName>
        <fullName evidence="2">AsnC family transcriptional regulator</fullName>
    </submittedName>
</protein>
<feature type="domain" description="Transcription regulator AsnC/Lrp ligand binding" evidence="1">
    <location>
        <begin position="7"/>
        <end position="76"/>
    </location>
</feature>
<dbReference type="PANTHER" id="PTHR30154:SF34">
    <property type="entry name" value="TRANSCRIPTIONAL REGULATOR AZLB"/>
    <property type="match status" value="1"/>
</dbReference>
<dbReference type="GO" id="GO:0005829">
    <property type="term" value="C:cytosol"/>
    <property type="evidence" value="ECO:0007669"/>
    <property type="project" value="TreeGrafter"/>
</dbReference>
<dbReference type="Pfam" id="PF01037">
    <property type="entry name" value="AsnC_trans_reg"/>
    <property type="match status" value="1"/>
</dbReference>
<dbReference type="Proteomes" id="UP000248724">
    <property type="component" value="Unassembled WGS sequence"/>
</dbReference>
<evidence type="ECO:0000313" key="3">
    <source>
        <dbReference type="Proteomes" id="UP000248724"/>
    </source>
</evidence>
<dbReference type="GO" id="GO:0043565">
    <property type="term" value="F:sequence-specific DNA binding"/>
    <property type="evidence" value="ECO:0007669"/>
    <property type="project" value="TreeGrafter"/>
</dbReference>
<dbReference type="GO" id="GO:0043200">
    <property type="term" value="P:response to amino acid"/>
    <property type="evidence" value="ECO:0007669"/>
    <property type="project" value="TreeGrafter"/>
</dbReference>
<evidence type="ECO:0000313" key="2">
    <source>
        <dbReference type="EMBL" id="PZR83604.1"/>
    </source>
</evidence>
<proteinExistence type="predicted"/>